<dbReference type="AlphaFoldDB" id="A0AAF0ZKD3"/>
<proteinExistence type="predicted"/>
<evidence type="ECO:0000313" key="2">
    <source>
        <dbReference type="Proteomes" id="UP001234989"/>
    </source>
</evidence>
<organism evidence="1 2">
    <name type="scientific">Solanum verrucosum</name>
    <dbReference type="NCBI Taxonomy" id="315347"/>
    <lineage>
        <taxon>Eukaryota</taxon>
        <taxon>Viridiplantae</taxon>
        <taxon>Streptophyta</taxon>
        <taxon>Embryophyta</taxon>
        <taxon>Tracheophyta</taxon>
        <taxon>Spermatophyta</taxon>
        <taxon>Magnoliopsida</taxon>
        <taxon>eudicotyledons</taxon>
        <taxon>Gunneridae</taxon>
        <taxon>Pentapetalae</taxon>
        <taxon>asterids</taxon>
        <taxon>lamiids</taxon>
        <taxon>Solanales</taxon>
        <taxon>Solanaceae</taxon>
        <taxon>Solanoideae</taxon>
        <taxon>Solaneae</taxon>
        <taxon>Solanum</taxon>
    </lineage>
</organism>
<dbReference type="Proteomes" id="UP001234989">
    <property type="component" value="Chromosome 8"/>
</dbReference>
<evidence type="ECO:0000313" key="1">
    <source>
        <dbReference type="EMBL" id="WMV41030.1"/>
    </source>
</evidence>
<dbReference type="EMBL" id="CP133619">
    <property type="protein sequence ID" value="WMV41030.1"/>
    <property type="molecule type" value="Genomic_DNA"/>
</dbReference>
<protein>
    <recommendedName>
        <fullName evidence="3">Gag-pol polyprotein</fullName>
    </recommendedName>
</protein>
<name>A0AAF0ZKD3_SOLVR</name>
<accession>A0AAF0ZKD3</accession>
<sequence length="136" mass="15462">MSLSLSLSNSLHDMATRRAYARRNARKNMEREAPPVPADALAKQAEANREVAILVNPNVDMVAGRVRDFTRMNPLELYGSMVKEDSQEFLIEVYKVLMIMGVMSEETIDRLLIDLRVMLNMVQLRERMESGRCGSS</sequence>
<evidence type="ECO:0008006" key="3">
    <source>
        <dbReference type="Google" id="ProtNLM"/>
    </source>
</evidence>
<keyword evidence="2" id="KW-1185">Reference proteome</keyword>
<gene>
    <name evidence="1" type="ORF">MTR67_034415</name>
</gene>
<reference evidence="1" key="1">
    <citation type="submission" date="2023-08" db="EMBL/GenBank/DDBJ databases">
        <title>A de novo genome assembly of Solanum verrucosum Schlechtendal, a Mexican diploid species geographically isolated from the other diploid A-genome species in potato relatives.</title>
        <authorList>
            <person name="Hosaka K."/>
        </authorList>
    </citation>
    <scope>NUCLEOTIDE SEQUENCE</scope>
    <source>
        <tissue evidence="1">Young leaves</tissue>
    </source>
</reference>